<dbReference type="GO" id="GO:0046577">
    <property type="term" value="F:long-chain-alcohol oxidase activity"/>
    <property type="evidence" value="ECO:0007669"/>
    <property type="project" value="UniProtKB-EC"/>
</dbReference>
<evidence type="ECO:0000313" key="7">
    <source>
        <dbReference type="EMBL" id="RJL21428.1"/>
    </source>
</evidence>
<keyword evidence="8" id="KW-1185">Reference proteome</keyword>
<dbReference type="PANTHER" id="PTHR46056">
    <property type="entry name" value="LONG-CHAIN-ALCOHOL OXIDASE"/>
    <property type="match status" value="1"/>
</dbReference>
<keyword evidence="4" id="KW-0560">Oxidoreductase</keyword>
<comment type="similarity">
    <text evidence="1">Belongs to the GMC oxidoreductase family.</text>
</comment>
<dbReference type="AlphaFoldDB" id="A0A3A4A6K7"/>
<protein>
    <submittedName>
        <fullName evidence="7">GMC oxidoreductase</fullName>
    </submittedName>
</protein>
<feature type="domain" description="Glucose-methanol-choline oxidoreductase N-terminal" evidence="6">
    <location>
        <begin position="412"/>
        <end position="426"/>
    </location>
</feature>
<dbReference type="InterPro" id="IPR007867">
    <property type="entry name" value="GMC_OxRtase_C"/>
</dbReference>
<evidence type="ECO:0000256" key="4">
    <source>
        <dbReference type="ARBA" id="ARBA00023002"/>
    </source>
</evidence>
<feature type="region of interest" description="Disordered" evidence="5">
    <location>
        <begin position="1"/>
        <end position="21"/>
    </location>
</feature>
<dbReference type="SUPFAM" id="SSF51905">
    <property type="entry name" value="FAD/NAD(P)-binding domain"/>
    <property type="match status" value="1"/>
</dbReference>
<keyword evidence="3" id="KW-0274">FAD</keyword>
<keyword evidence="2" id="KW-0285">Flavoprotein</keyword>
<dbReference type="Pfam" id="PF05199">
    <property type="entry name" value="GMC_oxred_C"/>
    <property type="match status" value="1"/>
</dbReference>
<dbReference type="Gene3D" id="3.50.50.60">
    <property type="entry name" value="FAD/NAD(P)-binding domain"/>
    <property type="match status" value="2"/>
</dbReference>
<evidence type="ECO:0000313" key="8">
    <source>
        <dbReference type="Proteomes" id="UP000265768"/>
    </source>
</evidence>
<comment type="caution">
    <text evidence="7">The sequence shown here is derived from an EMBL/GenBank/DDBJ whole genome shotgun (WGS) entry which is preliminary data.</text>
</comment>
<dbReference type="GO" id="GO:0016020">
    <property type="term" value="C:membrane"/>
    <property type="evidence" value="ECO:0007669"/>
    <property type="project" value="UniProtKB-SubCell"/>
</dbReference>
<reference evidence="7 8" key="1">
    <citation type="submission" date="2018-09" db="EMBL/GenBank/DDBJ databases">
        <title>YIM 75507 draft genome.</title>
        <authorList>
            <person name="Tang S."/>
            <person name="Feng Y."/>
        </authorList>
    </citation>
    <scope>NUCLEOTIDE SEQUENCE [LARGE SCALE GENOMIC DNA]</scope>
    <source>
        <strain evidence="7 8">YIM 75507</strain>
    </source>
</reference>
<dbReference type="PANTHER" id="PTHR46056:SF12">
    <property type="entry name" value="LONG-CHAIN-ALCOHOL OXIDASE"/>
    <property type="match status" value="1"/>
</dbReference>
<evidence type="ECO:0000256" key="2">
    <source>
        <dbReference type="ARBA" id="ARBA00022630"/>
    </source>
</evidence>
<dbReference type="EMBL" id="QZEY01000025">
    <property type="protein sequence ID" value="RJL21428.1"/>
    <property type="molecule type" value="Genomic_DNA"/>
</dbReference>
<evidence type="ECO:0000259" key="6">
    <source>
        <dbReference type="PROSITE" id="PS00624"/>
    </source>
</evidence>
<dbReference type="OrthoDB" id="9798604at2"/>
<dbReference type="InterPro" id="IPR000172">
    <property type="entry name" value="GMC_OxRdtase_N"/>
</dbReference>
<name>A0A3A4A6K7_9ACTN</name>
<dbReference type="Proteomes" id="UP000265768">
    <property type="component" value="Unassembled WGS sequence"/>
</dbReference>
<organism evidence="7 8">
    <name type="scientific">Bailinhaonella thermotolerans</name>
    <dbReference type="NCBI Taxonomy" id="1070861"/>
    <lineage>
        <taxon>Bacteria</taxon>
        <taxon>Bacillati</taxon>
        <taxon>Actinomycetota</taxon>
        <taxon>Actinomycetes</taxon>
        <taxon>Streptosporangiales</taxon>
        <taxon>Streptosporangiaceae</taxon>
        <taxon>Bailinhaonella</taxon>
    </lineage>
</organism>
<proteinExistence type="inferred from homology"/>
<evidence type="ECO:0000256" key="1">
    <source>
        <dbReference type="ARBA" id="ARBA00010790"/>
    </source>
</evidence>
<dbReference type="PROSITE" id="PS00624">
    <property type="entry name" value="GMC_OXRED_2"/>
    <property type="match status" value="1"/>
</dbReference>
<evidence type="ECO:0000256" key="3">
    <source>
        <dbReference type="ARBA" id="ARBA00022827"/>
    </source>
</evidence>
<dbReference type="GO" id="GO:0050660">
    <property type="term" value="F:flavin adenine dinucleotide binding"/>
    <property type="evidence" value="ECO:0007669"/>
    <property type="project" value="InterPro"/>
</dbReference>
<dbReference type="Pfam" id="PF00732">
    <property type="entry name" value="GMC_oxred_N"/>
    <property type="match status" value="1"/>
</dbReference>
<evidence type="ECO:0000256" key="5">
    <source>
        <dbReference type="SAM" id="MobiDB-lite"/>
    </source>
</evidence>
<gene>
    <name evidence="7" type="ORF">D5H75_37305</name>
</gene>
<sequence>MPPRAPSRQARPTTDGGTVPALTPAQREVLRALVDTAVPALEVAEDPHGFWATPGSAVGADQALADLLTQLPEDGQAGMAQLLDGLALLGFQHQGRHAREGLLAVAQALAPEAHAAIATLRGAACMLAHSLTDENGRNPFWPQYGYPGPQITPPDAEPYITPHIPADGDVIEADVVVVGSGAGGGTIAGELATRGRRVVVLEAGGATSERDYRQLEREATKAMLYRQGLATTADGNVGLLAGRTLGGGTTVNWHNCVRPSDAVRREWARDHGLDGLDTPEFDRHMEAVLTRMGANDRCSDFNGPHQRMAEGAKALGWSMHTAVRNVDEASYDPVAAGYTQFGDVSGSRRGTLSTYLRDAYDHGATIVVNVRADRILVEDGRAAGVEATYTDPETGAEARITVRAADVVAACGALETPALLLRSGIGGPAVGRHLYLHPAVAVFGVYAEDQRAWWGPPQAAVMDEFRDLGDGHGLLVEGVHYMPGLYGYQLAKRDGALAKEAMSKLGRMSPLLFLLRDHAGGQVTIDANGEAVHTYALSDERDVATYRKGLRVLAELHLAAGALELWLGPAPTFRRGDDLDAWLAGLSAMPIGAGGLPMASAHQMGGARMGTDPRTSVAGPDGELHDVPGVWIGDTSAFPTPSGANPMLTCMALAHRTAERIGGRKASDA</sequence>
<dbReference type="InterPro" id="IPR036188">
    <property type="entry name" value="FAD/NAD-bd_sf"/>
</dbReference>
<accession>A0A3A4A6K7</accession>